<dbReference type="AlphaFoldDB" id="A0AAD9YEI1"/>
<gene>
    <name evidence="1" type="ORF">CKAH01_16810</name>
</gene>
<organism evidence="1 2">
    <name type="scientific">Colletotrichum kahawae</name>
    <name type="common">Coffee berry disease fungus</name>
    <dbReference type="NCBI Taxonomy" id="34407"/>
    <lineage>
        <taxon>Eukaryota</taxon>
        <taxon>Fungi</taxon>
        <taxon>Dikarya</taxon>
        <taxon>Ascomycota</taxon>
        <taxon>Pezizomycotina</taxon>
        <taxon>Sordariomycetes</taxon>
        <taxon>Hypocreomycetidae</taxon>
        <taxon>Glomerellales</taxon>
        <taxon>Glomerellaceae</taxon>
        <taxon>Colletotrichum</taxon>
        <taxon>Colletotrichum gloeosporioides species complex</taxon>
    </lineage>
</organism>
<evidence type="ECO:0000313" key="2">
    <source>
        <dbReference type="Proteomes" id="UP001281614"/>
    </source>
</evidence>
<keyword evidence="2" id="KW-1185">Reference proteome</keyword>
<accession>A0AAD9YEI1</accession>
<reference evidence="1" key="1">
    <citation type="submission" date="2023-02" db="EMBL/GenBank/DDBJ databases">
        <title>Colletotrichum kahawae CIFC_Que2 genome sequencing and assembly.</title>
        <authorList>
            <person name="Baroncelli R."/>
        </authorList>
    </citation>
    <scope>NUCLEOTIDE SEQUENCE</scope>
    <source>
        <strain evidence="1">CIFC_Que2</strain>
    </source>
</reference>
<dbReference type="EMBL" id="VYYT01000188">
    <property type="protein sequence ID" value="KAK2758848.1"/>
    <property type="molecule type" value="Genomic_DNA"/>
</dbReference>
<evidence type="ECO:0000313" key="1">
    <source>
        <dbReference type="EMBL" id="KAK2758848.1"/>
    </source>
</evidence>
<proteinExistence type="predicted"/>
<comment type="caution">
    <text evidence="1">The sequence shown here is derived from an EMBL/GenBank/DDBJ whole genome shotgun (WGS) entry which is preliminary data.</text>
</comment>
<protein>
    <submittedName>
        <fullName evidence="1">Uncharacterized protein</fullName>
    </submittedName>
</protein>
<name>A0AAD9YEI1_COLKA</name>
<sequence>MVNGVNDLAYSLIPPVKPRMATRSTHLRQGGSDIDLSYHHKLLQADLELFVYEESDPGLLEDAVYCSDIPVGNTSNPINALQLRQPANREFLATTVSNQARLINRALREFLILMFDAALYVNQHKALRHT</sequence>
<dbReference type="Proteomes" id="UP001281614">
    <property type="component" value="Unassembled WGS sequence"/>
</dbReference>